<dbReference type="RefSeq" id="WP_207708550.1">
    <property type="nucleotide sequence ID" value="NZ_LSRS01000003.1"/>
</dbReference>
<dbReference type="InterPro" id="IPR050884">
    <property type="entry name" value="CNP_phosphodiesterase-III"/>
</dbReference>
<feature type="domain" description="Calcineurin-like phosphoesterase" evidence="5">
    <location>
        <begin position="3"/>
        <end position="251"/>
    </location>
</feature>
<evidence type="ECO:0000259" key="5">
    <source>
        <dbReference type="Pfam" id="PF00149"/>
    </source>
</evidence>
<sequence length="426" mass="49672">MISFIHLSDIHFTKFSGDRYDVDEDLRNELLNDISDNAKQHLINIKGVLICGDIAFSGKYEEYAVGAVFLRELCSRLEIAEEDVFCVPGNHDVDQDVPKESYIVKLIQDKLATSDSVETFNDTLAKLSRDKYNNILFAPIECYITEFAGKYGCFISPDKPQWEAEFPLNNKYNLKILGMNSTIISNADDNAQGAEERLMFINESQIPSRRENEIYLTLCHHPPQCWQDPKLKLKNKMDSRVHIQLYGHKHIQTIEQIRSTLIVGSGATHPSRGEPDWIPRYNWITLSIFTEDKKDYLDIRIYPRILDDQEDRFIADTNLCNKKIYKNYKIPLIKVKENTRDDSSSKEYIPFVINQTNNHVSYKTLTYTFMSLPLVIRETIISHLSLGRQEDEGLKHVQIINKLIKRAEEQNCINEFWREIQKYKKF</sequence>
<keyword evidence="3" id="KW-0408">Iron</keyword>
<dbReference type="Gene3D" id="3.60.21.10">
    <property type="match status" value="1"/>
</dbReference>
<keyword evidence="7" id="KW-1185">Reference proteome</keyword>
<dbReference type="PANTHER" id="PTHR42988">
    <property type="entry name" value="PHOSPHOHYDROLASE"/>
    <property type="match status" value="1"/>
</dbReference>
<dbReference type="SUPFAM" id="SSF56300">
    <property type="entry name" value="Metallo-dependent phosphatases"/>
    <property type="match status" value="1"/>
</dbReference>
<dbReference type="GO" id="GO:0046872">
    <property type="term" value="F:metal ion binding"/>
    <property type="evidence" value="ECO:0007669"/>
    <property type="project" value="UniProtKB-KW"/>
</dbReference>
<evidence type="ECO:0000313" key="6">
    <source>
        <dbReference type="EMBL" id="KAF1085284.1"/>
    </source>
</evidence>
<reference evidence="6" key="1">
    <citation type="submission" date="2016-02" db="EMBL/GenBank/DDBJ databases">
        <title>Draft Genome Sequence of Sporotomaculum syntrophicum Strain FB, a Syntrophic Benzoate Degrader.</title>
        <authorList>
            <person name="Nobu M.K."/>
            <person name="Narihiro T."/>
            <person name="Qiu Y.-L."/>
            <person name="Ohashi A."/>
            <person name="Liu W.-T."/>
            <person name="Yuji S."/>
        </authorList>
    </citation>
    <scope>NUCLEOTIDE SEQUENCE</scope>
    <source>
        <strain evidence="6">FB</strain>
    </source>
</reference>
<dbReference type="AlphaFoldDB" id="A0A9D2WPY0"/>
<evidence type="ECO:0000256" key="2">
    <source>
        <dbReference type="ARBA" id="ARBA00022801"/>
    </source>
</evidence>
<organism evidence="6 7">
    <name type="scientific">Sporotomaculum syntrophicum</name>
    <dbReference type="NCBI Taxonomy" id="182264"/>
    <lineage>
        <taxon>Bacteria</taxon>
        <taxon>Bacillati</taxon>
        <taxon>Bacillota</taxon>
        <taxon>Clostridia</taxon>
        <taxon>Eubacteriales</taxon>
        <taxon>Desulfallaceae</taxon>
        <taxon>Sporotomaculum</taxon>
    </lineage>
</organism>
<dbReference type="InterPro" id="IPR029052">
    <property type="entry name" value="Metallo-depent_PP-like"/>
</dbReference>
<comment type="caution">
    <text evidence="6">The sequence shown here is derived from an EMBL/GenBank/DDBJ whole genome shotgun (WGS) entry which is preliminary data.</text>
</comment>
<gene>
    <name evidence="6" type="ORF">SPSYN_01420</name>
</gene>
<keyword evidence="1" id="KW-0479">Metal-binding</keyword>
<dbReference type="EMBL" id="LSRS01000003">
    <property type="protein sequence ID" value="KAF1085284.1"/>
    <property type="molecule type" value="Genomic_DNA"/>
</dbReference>
<evidence type="ECO:0000256" key="3">
    <source>
        <dbReference type="ARBA" id="ARBA00023004"/>
    </source>
</evidence>
<protein>
    <submittedName>
        <fullName evidence="6">Calcineurin-like phosphoesterase superfamily domain protein</fullName>
    </submittedName>
</protein>
<dbReference type="GO" id="GO:0016787">
    <property type="term" value="F:hydrolase activity"/>
    <property type="evidence" value="ECO:0007669"/>
    <property type="project" value="UniProtKB-KW"/>
</dbReference>
<keyword evidence="2" id="KW-0378">Hydrolase</keyword>
<dbReference type="Pfam" id="PF00149">
    <property type="entry name" value="Metallophos"/>
    <property type="match status" value="1"/>
</dbReference>
<evidence type="ECO:0000313" key="7">
    <source>
        <dbReference type="Proteomes" id="UP000798488"/>
    </source>
</evidence>
<dbReference type="PANTHER" id="PTHR42988:SF2">
    <property type="entry name" value="CYCLIC NUCLEOTIDE PHOSPHODIESTERASE CBUA0032-RELATED"/>
    <property type="match status" value="1"/>
</dbReference>
<name>A0A9D2WPY0_9FIRM</name>
<evidence type="ECO:0000256" key="4">
    <source>
        <dbReference type="ARBA" id="ARBA00025742"/>
    </source>
</evidence>
<proteinExistence type="inferred from homology"/>
<dbReference type="InterPro" id="IPR004843">
    <property type="entry name" value="Calcineurin-like_PHP"/>
</dbReference>
<comment type="similarity">
    <text evidence="4">Belongs to the cyclic nucleotide phosphodiesterase class-III family.</text>
</comment>
<dbReference type="Proteomes" id="UP000798488">
    <property type="component" value="Unassembled WGS sequence"/>
</dbReference>
<accession>A0A9D2WPY0</accession>
<evidence type="ECO:0000256" key="1">
    <source>
        <dbReference type="ARBA" id="ARBA00022723"/>
    </source>
</evidence>